<evidence type="ECO:0000259" key="14">
    <source>
        <dbReference type="PROSITE" id="PS50162"/>
    </source>
</evidence>
<dbReference type="InterPro" id="IPR027417">
    <property type="entry name" value="P-loop_NTPase"/>
</dbReference>
<dbReference type="HAMAP" id="MF_01498">
    <property type="entry name" value="RadA_bact"/>
    <property type="match status" value="1"/>
</dbReference>
<feature type="short sequence motif" description="RadA KNRFG motif" evidence="11">
    <location>
        <begin position="283"/>
        <end position="287"/>
    </location>
</feature>
<dbReference type="PROSITE" id="PS50162">
    <property type="entry name" value="RECA_2"/>
    <property type="match status" value="1"/>
</dbReference>
<keyword evidence="8 11" id="KW-0346">Stress response</keyword>
<evidence type="ECO:0000256" key="3">
    <source>
        <dbReference type="ARBA" id="ARBA00022763"/>
    </source>
</evidence>
<dbReference type="Pfam" id="PF18073">
    <property type="entry name" value="Zn_ribbon_LapB"/>
    <property type="match status" value="1"/>
</dbReference>
<accession>A0ABV4U408</accession>
<dbReference type="Proteomes" id="UP001575105">
    <property type="component" value="Unassembled WGS sequence"/>
</dbReference>
<evidence type="ECO:0000256" key="10">
    <source>
        <dbReference type="ARBA" id="ARBA00023204"/>
    </source>
</evidence>
<evidence type="ECO:0000256" key="6">
    <source>
        <dbReference type="ARBA" id="ARBA00022833"/>
    </source>
</evidence>
<dbReference type="Gene3D" id="3.30.230.10">
    <property type="match status" value="1"/>
</dbReference>
<evidence type="ECO:0000256" key="7">
    <source>
        <dbReference type="ARBA" id="ARBA00022840"/>
    </source>
</evidence>
<keyword evidence="7 11" id="KW-0067">ATP-binding</keyword>
<dbReference type="Gene3D" id="3.40.50.300">
    <property type="entry name" value="P-loop containing nucleotide triphosphate hydrolases"/>
    <property type="match status" value="1"/>
</dbReference>
<keyword evidence="16" id="KW-1185">Reference proteome</keyword>
<dbReference type="EMBL" id="JBGUBD010000004">
    <property type="protein sequence ID" value="MFA9478336.1"/>
    <property type="molecule type" value="Genomic_DNA"/>
</dbReference>
<evidence type="ECO:0000313" key="15">
    <source>
        <dbReference type="EMBL" id="MFA9478336.1"/>
    </source>
</evidence>
<keyword evidence="9 11" id="KW-0238">DNA-binding</keyword>
<evidence type="ECO:0000256" key="9">
    <source>
        <dbReference type="ARBA" id="ARBA00023125"/>
    </source>
</evidence>
<evidence type="ECO:0000256" key="11">
    <source>
        <dbReference type="HAMAP-Rule" id="MF_01498"/>
    </source>
</evidence>
<comment type="domain">
    <text evidence="11">The middle region has homology to RecA with ATPase motifs including the RadA KNRFG motif, while the C-terminus is homologous to Lon protease.</text>
</comment>
<evidence type="ECO:0000256" key="13">
    <source>
        <dbReference type="RuleBase" id="RU003555"/>
    </source>
</evidence>
<dbReference type="Pfam" id="PF13481">
    <property type="entry name" value="AAA_25"/>
    <property type="match status" value="1"/>
</dbReference>
<feature type="domain" description="RecA family profile 1" evidence="14">
    <location>
        <begin position="74"/>
        <end position="246"/>
    </location>
</feature>
<evidence type="ECO:0000256" key="4">
    <source>
        <dbReference type="ARBA" id="ARBA00022771"/>
    </source>
</evidence>
<comment type="function">
    <text evidence="13">DNA-dependent ATPase involved in processing of recombination intermediates, plays a role in repairing DNA breaks. Stimulates the branch migration of RecA-mediated strand transfer reactions, allowing the 3' invading strand to extend heteroduplex DNA faster. Binds ssDNA in the presence of ADP but not other nucleotides, has ATPase activity that is stimulated by ssDNA and various branched DNA structures, but inhibited by SSB. Does not have RecA's homology-searching function.</text>
</comment>
<dbReference type="InterPro" id="IPR004504">
    <property type="entry name" value="DNA_repair_RadA"/>
</dbReference>
<dbReference type="InterPro" id="IPR003593">
    <property type="entry name" value="AAA+_ATPase"/>
</dbReference>
<dbReference type="RefSeq" id="WP_425345258.1">
    <property type="nucleotide sequence ID" value="NZ_JBGUBD010000004.1"/>
</dbReference>
<keyword evidence="6 13" id="KW-0862">Zinc</keyword>
<dbReference type="SMART" id="SM00382">
    <property type="entry name" value="AAA"/>
    <property type="match status" value="1"/>
</dbReference>
<comment type="caution">
    <text evidence="15">The sequence shown here is derived from an EMBL/GenBank/DDBJ whole genome shotgun (WGS) entry which is preliminary data.</text>
</comment>
<evidence type="ECO:0000256" key="5">
    <source>
        <dbReference type="ARBA" id="ARBA00022801"/>
    </source>
</evidence>
<keyword evidence="4 13" id="KW-0863">Zinc-finger</keyword>
<feature type="region of interest" description="Lon-protease-like" evidence="11">
    <location>
        <begin position="381"/>
        <end position="480"/>
    </location>
</feature>
<protein>
    <recommendedName>
        <fullName evidence="11 12">DNA repair protein RadA</fullName>
    </recommendedName>
</protein>
<dbReference type="PANTHER" id="PTHR32472">
    <property type="entry name" value="DNA REPAIR PROTEIN RADA"/>
    <property type="match status" value="1"/>
</dbReference>
<feature type="binding site" evidence="11">
    <location>
        <begin position="123"/>
        <end position="130"/>
    </location>
    <ligand>
        <name>ATP</name>
        <dbReference type="ChEBI" id="CHEBI:30616"/>
    </ligand>
</feature>
<keyword evidence="10 11" id="KW-0234">DNA repair</keyword>
<evidence type="ECO:0000313" key="16">
    <source>
        <dbReference type="Proteomes" id="UP001575105"/>
    </source>
</evidence>
<keyword evidence="1 11" id="KW-0479">Metal-binding</keyword>
<dbReference type="NCBIfam" id="TIGR00416">
    <property type="entry name" value="sms"/>
    <property type="match status" value="1"/>
</dbReference>
<evidence type="ECO:0000256" key="8">
    <source>
        <dbReference type="ARBA" id="ARBA00023016"/>
    </source>
</evidence>
<dbReference type="InterPro" id="IPR041166">
    <property type="entry name" value="Rubredoxin_2"/>
</dbReference>
<reference evidence="15 16" key="1">
    <citation type="submission" date="2024-08" db="EMBL/GenBank/DDBJ databases">
        <title>Whole-genome sequencing of halo(alkali)philic microorganisms from hypersaline lakes.</title>
        <authorList>
            <person name="Sorokin D.Y."/>
            <person name="Merkel A.Y."/>
            <person name="Messina E."/>
            <person name="Yakimov M."/>
        </authorList>
    </citation>
    <scope>NUCLEOTIDE SEQUENCE [LARGE SCALE GENOMIC DNA]</scope>
    <source>
        <strain evidence="15 16">AB-hyl4</strain>
    </source>
</reference>
<dbReference type="PRINTS" id="PR01874">
    <property type="entry name" value="DNAREPAIRADA"/>
</dbReference>
<sequence length="480" mass="50694">MARSSVQFICRSCGGVHARWLGKCPDCGQWNTLEEYRTASVGSKRDTQRGVAGESDSVNAPKAVPLHEVADDIAGARISTNIFEFDRVLGGSIASTGGAMTASSDPNGAGGGLVPGSAVLLGGDPGIGKSTLLLQAAHELARTGKRVLYVTSEESGQQLRVRAQRLGALRDHGDNLYVLADTNLARIVEQARQVKPDVMVIDSIQMIYKGDLPAAPGSVTQLRSCCLELVYYAKASGTAMLLVGHVTKQGTVAGPRLLEHMVDTVLYFEGDRYHSHRVIRATKNRFGTTLEVGLFEMGEDGLREVKDGAGVAAAEYQSRPGSAVCPLMQGSRCLLVEVQALTATGVLGAAKRKVSGLDSNRLAMLIAVLEKRAGLRLADQDVFASSVGGMRVVEPAADLGVALAIAGAHHNRQLGGGVAAIGEIGLGGELRHVQRLDQRIHEAARLGFNLIYCPPTDIKPPSGTQLVAVPTLDRALQELV</sequence>
<evidence type="ECO:0000256" key="1">
    <source>
        <dbReference type="ARBA" id="ARBA00022723"/>
    </source>
</evidence>
<dbReference type="PANTHER" id="PTHR32472:SF10">
    <property type="entry name" value="DNA REPAIR PROTEIN RADA-LIKE PROTEIN"/>
    <property type="match status" value="1"/>
</dbReference>
<dbReference type="CDD" id="cd01121">
    <property type="entry name" value="RadA_SMS_N"/>
    <property type="match status" value="1"/>
</dbReference>
<dbReference type="SUPFAM" id="SSF52540">
    <property type="entry name" value="P-loop containing nucleoside triphosphate hydrolases"/>
    <property type="match status" value="1"/>
</dbReference>
<evidence type="ECO:0000256" key="2">
    <source>
        <dbReference type="ARBA" id="ARBA00022741"/>
    </source>
</evidence>
<comment type="function">
    <text evidence="11">Plays a role in repairing double-strand DNA breaks, probably involving stabilizing or processing branched DNA or blocked replication forks.</text>
</comment>
<dbReference type="InterPro" id="IPR020568">
    <property type="entry name" value="Ribosomal_Su5_D2-typ_SF"/>
</dbReference>
<evidence type="ECO:0000256" key="12">
    <source>
        <dbReference type="NCBIfam" id="TIGR00416"/>
    </source>
</evidence>
<gene>
    <name evidence="11 15" type="primary">radA</name>
    <name evidence="15" type="ORF">ACERK3_08510</name>
</gene>
<dbReference type="SUPFAM" id="SSF54211">
    <property type="entry name" value="Ribosomal protein S5 domain 2-like"/>
    <property type="match status" value="1"/>
</dbReference>
<dbReference type="InterPro" id="IPR014721">
    <property type="entry name" value="Ribsml_uS5_D2-typ_fold_subgr"/>
</dbReference>
<keyword evidence="3 11" id="KW-0227">DNA damage</keyword>
<proteinExistence type="inferred from homology"/>
<keyword evidence="2 11" id="KW-0547">Nucleotide-binding</keyword>
<comment type="similarity">
    <text evidence="11 13">Belongs to the RecA family. RadA subfamily.</text>
</comment>
<name>A0ABV4U408_9BACT</name>
<dbReference type="InterPro" id="IPR020588">
    <property type="entry name" value="RecA_ATP-bd"/>
</dbReference>
<keyword evidence="5" id="KW-0378">Hydrolase</keyword>
<organism evidence="15 16">
    <name type="scientific">Natronomicrosphaera hydrolytica</name>
    <dbReference type="NCBI Taxonomy" id="3242702"/>
    <lineage>
        <taxon>Bacteria</taxon>
        <taxon>Pseudomonadati</taxon>
        <taxon>Planctomycetota</taxon>
        <taxon>Phycisphaerae</taxon>
        <taxon>Phycisphaerales</taxon>
        <taxon>Phycisphaeraceae</taxon>
        <taxon>Natronomicrosphaera</taxon>
    </lineage>
</organism>